<dbReference type="InterPro" id="IPR005186">
    <property type="entry name" value="FlaG"/>
</dbReference>
<organism evidence="1 2">
    <name type="scientific">Aneurinibacillus danicus</name>
    <dbReference type="NCBI Taxonomy" id="267746"/>
    <lineage>
        <taxon>Bacteria</taxon>
        <taxon>Bacillati</taxon>
        <taxon>Bacillota</taxon>
        <taxon>Bacilli</taxon>
        <taxon>Bacillales</taxon>
        <taxon>Paenibacillaceae</taxon>
        <taxon>Aneurinibacillus group</taxon>
        <taxon>Aneurinibacillus</taxon>
    </lineage>
</organism>
<protein>
    <submittedName>
        <fullName evidence="1">Flagellin</fullName>
    </submittedName>
</protein>
<gene>
    <name evidence="1" type="ORF">ADA01nite_36520</name>
</gene>
<dbReference type="PANTHER" id="PTHR37166">
    <property type="entry name" value="PROTEIN FLAG"/>
    <property type="match status" value="1"/>
</dbReference>
<dbReference type="InterPro" id="IPR035924">
    <property type="entry name" value="FlaG-like_sf"/>
</dbReference>
<evidence type="ECO:0000313" key="2">
    <source>
        <dbReference type="Proteomes" id="UP000321157"/>
    </source>
</evidence>
<dbReference type="Gene3D" id="3.30.160.170">
    <property type="entry name" value="FlaG-like"/>
    <property type="match status" value="1"/>
</dbReference>
<keyword evidence="2" id="KW-1185">Reference proteome</keyword>
<dbReference type="Proteomes" id="UP000321157">
    <property type="component" value="Unassembled WGS sequence"/>
</dbReference>
<name>A0A511VG33_9BACL</name>
<dbReference type="AlphaFoldDB" id="A0A511VG33"/>
<dbReference type="PANTHER" id="PTHR37166:SF1">
    <property type="entry name" value="PROTEIN FLAG"/>
    <property type="match status" value="1"/>
</dbReference>
<keyword evidence="1" id="KW-0282">Flagellum</keyword>
<dbReference type="SUPFAM" id="SSF160214">
    <property type="entry name" value="FlaG-like"/>
    <property type="match status" value="1"/>
</dbReference>
<proteinExistence type="predicted"/>
<keyword evidence="1" id="KW-0966">Cell projection</keyword>
<keyword evidence="1" id="KW-0969">Cilium</keyword>
<evidence type="ECO:0000313" key="1">
    <source>
        <dbReference type="EMBL" id="GEN36192.1"/>
    </source>
</evidence>
<reference evidence="1 2" key="1">
    <citation type="submission" date="2019-07" db="EMBL/GenBank/DDBJ databases">
        <title>Whole genome shotgun sequence of Aneurinibacillus danicus NBRC 102444.</title>
        <authorList>
            <person name="Hosoyama A."/>
            <person name="Uohara A."/>
            <person name="Ohji S."/>
            <person name="Ichikawa N."/>
        </authorList>
    </citation>
    <scope>NUCLEOTIDE SEQUENCE [LARGE SCALE GENOMIC DNA]</scope>
    <source>
        <strain evidence="1 2">NBRC 102444</strain>
    </source>
</reference>
<comment type="caution">
    <text evidence="1">The sequence shown here is derived from an EMBL/GenBank/DDBJ whole genome shotgun (WGS) entry which is preliminary data.</text>
</comment>
<accession>A0A511VG33</accession>
<dbReference type="EMBL" id="BJXX01000170">
    <property type="protein sequence ID" value="GEN36192.1"/>
    <property type="molecule type" value="Genomic_DNA"/>
</dbReference>
<dbReference type="Pfam" id="PF03646">
    <property type="entry name" value="FlaG"/>
    <property type="match status" value="1"/>
</dbReference>
<sequence length="136" mass="15585">MNLNDVTSASISHHMNVTTGFVEASHTAKKAEQETTVLPKDTITFTKDIGQLLHMQEYELSDIEKQRVEKVEKALKSILGPEKRWEFSVHKDLKEIMVKVIDRETKKVLREVPPEKLLDMVAGMLKTTGLLIDKKW</sequence>